<evidence type="ECO:0000313" key="2">
    <source>
        <dbReference type="EMBL" id="SDQ14512.1"/>
    </source>
</evidence>
<protein>
    <submittedName>
        <fullName evidence="2">Glycosyltransferase involved in cell wall bisynthesis</fullName>
    </submittedName>
</protein>
<reference evidence="3" key="1">
    <citation type="submission" date="2016-10" db="EMBL/GenBank/DDBJ databases">
        <authorList>
            <person name="Varghese N."/>
            <person name="Submissions S."/>
        </authorList>
    </citation>
    <scope>NUCLEOTIDE SEQUENCE [LARGE SCALE GENOMIC DNA]</scope>
    <source>
        <strain evidence="3">MPL-11</strain>
    </source>
</reference>
<sequence>MANTPFFSVVMPAYNCEDTVGKTITSVLNQSFTNFELIIINDGSTDGTQEVLERYHNQDARVRFKTIQNGGPGNARNNGIELTNGRYLLFVDSDDVMKDGTLEIYADHVKDEKIDLVISSYNMNVLDGEELVDTRLVKAPNQLIETHEDFLDNVYPLMNKQLMYVAWNKLFKLDIIKKHEIKFPPYNSCEDRLFNIRYFKHVEACKVVSDILYDYSFDGKYSLTNKYFDNKFDTFVEFYRELLALTKKHEKGFSALFLKGVMSCIIPLHSESCLLTYREKRDYIKTIMQHPDVIRASKDSLTDTKIRQVMKVLFKTKSISVNYIASKLMYSISMTSPKTIEKFKRKF</sequence>
<accession>A0A1H0YH89</accession>
<gene>
    <name evidence="2" type="ORF">SAMN04487752_0948</name>
</gene>
<dbReference type="PANTHER" id="PTHR22916">
    <property type="entry name" value="GLYCOSYLTRANSFERASE"/>
    <property type="match status" value="1"/>
</dbReference>
<dbReference type="AlphaFoldDB" id="A0A1H0YH89"/>
<dbReference type="EMBL" id="FNJW01000008">
    <property type="protein sequence ID" value="SDQ14512.1"/>
    <property type="molecule type" value="Genomic_DNA"/>
</dbReference>
<proteinExistence type="predicted"/>
<keyword evidence="2" id="KW-0808">Transferase</keyword>
<evidence type="ECO:0000313" key="3">
    <source>
        <dbReference type="Proteomes" id="UP000199481"/>
    </source>
</evidence>
<name>A0A1H0YH89_9LACT</name>
<feature type="domain" description="Glycosyltransferase 2-like" evidence="1">
    <location>
        <begin position="8"/>
        <end position="122"/>
    </location>
</feature>
<dbReference type="Proteomes" id="UP000199481">
    <property type="component" value="Unassembled WGS sequence"/>
</dbReference>
<dbReference type="CDD" id="cd00761">
    <property type="entry name" value="Glyco_tranf_GTA_type"/>
    <property type="match status" value="1"/>
</dbReference>
<evidence type="ECO:0000259" key="1">
    <source>
        <dbReference type="Pfam" id="PF00535"/>
    </source>
</evidence>
<dbReference type="InterPro" id="IPR029044">
    <property type="entry name" value="Nucleotide-diphossugar_trans"/>
</dbReference>
<dbReference type="SUPFAM" id="SSF53448">
    <property type="entry name" value="Nucleotide-diphospho-sugar transferases"/>
    <property type="match status" value="1"/>
</dbReference>
<dbReference type="Pfam" id="PF00535">
    <property type="entry name" value="Glycos_transf_2"/>
    <property type="match status" value="1"/>
</dbReference>
<dbReference type="Gene3D" id="3.90.550.10">
    <property type="entry name" value="Spore Coat Polysaccharide Biosynthesis Protein SpsA, Chain A"/>
    <property type="match status" value="1"/>
</dbReference>
<organism evidence="2 3">
    <name type="scientific">Carnobacterium viridans</name>
    <dbReference type="NCBI Taxonomy" id="174587"/>
    <lineage>
        <taxon>Bacteria</taxon>
        <taxon>Bacillati</taxon>
        <taxon>Bacillota</taxon>
        <taxon>Bacilli</taxon>
        <taxon>Lactobacillales</taxon>
        <taxon>Carnobacteriaceae</taxon>
        <taxon>Carnobacterium</taxon>
    </lineage>
</organism>
<dbReference type="GO" id="GO:0016758">
    <property type="term" value="F:hexosyltransferase activity"/>
    <property type="evidence" value="ECO:0007669"/>
    <property type="project" value="UniProtKB-ARBA"/>
</dbReference>
<dbReference type="PANTHER" id="PTHR22916:SF3">
    <property type="entry name" value="UDP-GLCNAC:BETAGAL BETA-1,3-N-ACETYLGLUCOSAMINYLTRANSFERASE-LIKE PROTEIN 1"/>
    <property type="match status" value="1"/>
</dbReference>
<dbReference type="InterPro" id="IPR001173">
    <property type="entry name" value="Glyco_trans_2-like"/>
</dbReference>
<keyword evidence="3" id="KW-1185">Reference proteome</keyword>